<dbReference type="AlphaFoldDB" id="A0ABC8WY53"/>
<name>A0ABC8WY53_9POAL</name>
<feature type="region of interest" description="Disordered" evidence="2">
    <location>
        <begin position="1"/>
        <end position="23"/>
    </location>
</feature>
<dbReference type="Pfam" id="PF10536">
    <property type="entry name" value="PMD"/>
    <property type="match status" value="1"/>
</dbReference>
<evidence type="ECO:0000259" key="3">
    <source>
        <dbReference type="Pfam" id="PF10536"/>
    </source>
</evidence>
<reference evidence="5" key="1">
    <citation type="submission" date="2024-06" db="EMBL/GenBank/DDBJ databases">
        <authorList>
            <person name="Ryan C."/>
        </authorList>
    </citation>
    <scope>NUCLEOTIDE SEQUENCE [LARGE SCALE GENOMIC DNA]</scope>
</reference>
<evidence type="ECO:0000256" key="1">
    <source>
        <dbReference type="SAM" id="Coils"/>
    </source>
</evidence>
<sequence length="1133" mass="124193">MAAAEQPLVEESTVPIASDPDPSLPCVRPALFLRPRAGDGAPLPAPPGDPGSGPVRVRGIQAGFRGWACVPRRWKGWVDKLRPRYEPLWRKLGILGGVLASTCRVRRRKHERALLQLAAFWSGATGTFVFPWGEATVTLEDVAALAGLPLLGGAVRAPVSDRIEKEAAAIESVRTVLNRSKKKKATFGAWAKHFVERAPEEEEAASAGGGGGDEARDLLEHGAFLAMWLSIFVLPAPPFDVIRREVFPIAARLARGQSVALAPAALASIYGDLSALKHHISLCNEKEPFVSSAPVHILQLWVWERFPQLRPEPVRSPAPGGHDMPRAARWHDVVNRFSSKHVYAVFMSPKEFEWRPYGSCSFFGLQPEIAGSWIRSQDIATSETLLSFARCLHACELVGMSCIELYSPHRVARQLGFDQDIPGMVSCASSDWEKAWDAYNTEAESSAFIVPNHKPGVTVQYAQWWKPYSSACGSAIVNSAKVKEHSAFVNRVKRKMYGVPAANSGKKLRVDTATRGQPPHILAGANIYPSHSSATHSAIRRAAAVPGLVLRSCPPHLRFRAMPATAASGMPQPAPDAFDNPLDHIPLSERLNSITKKRKQQITEGLVKGGRVKCFIPRSASVGSKKEVLHKDVGQALVDAVASTANVAGESSGRSVTKKAQAKCLQQSRDENIDTAYENNSRADLAVSAGSNEAIGAGTKVDMLPTHEDLLISDDYECDKSSGAECAVNATHVESHMLGAKTFPIRVGNVDTQLIDSRNDTQDGHVLEKVTVQRNHFNIVEISDDDLEEEASKEDMVFDEATSKEDGLGTTHMHLKSPKIEAACVLEKPNEENQLASERNDTQDGHVLEKVVQGNHFNIIEISDDDLEEEASKEDMVFDEATGKEDELGTMHMHLKSPKIEATCILQKSNEENQLVSERNYEQGNQVMKELMVQHIRDCELGSVPDNIILRQEQDVLTHAATIQTDGSILEGPTEEMHTCIVTGDIGNTDKVSAEENGSLDNNGKGNEDILVSNQDLESPMEDSTGANRKKSGDSERFSSRMLHGNTKLVSSEVCTKTLYYLSWFDRPREAWEKDANRKDDCLPKRAVGTMEMIKKASAIRQAEIAELKIKIHNLKEEILALEAAEQGEPLEK</sequence>
<feature type="coiled-coil region" evidence="1">
    <location>
        <begin position="1098"/>
        <end position="1125"/>
    </location>
</feature>
<evidence type="ECO:0000256" key="2">
    <source>
        <dbReference type="SAM" id="MobiDB-lite"/>
    </source>
</evidence>
<dbReference type="PANTHER" id="PTHR46033">
    <property type="entry name" value="PROTEIN MAIN-LIKE 2"/>
    <property type="match status" value="1"/>
</dbReference>
<feature type="domain" description="Aminotransferase-like plant mobile" evidence="3">
    <location>
        <begin position="94"/>
        <end position="466"/>
    </location>
</feature>
<keyword evidence="1" id="KW-0175">Coiled coil</keyword>
<keyword evidence="5" id="KW-1185">Reference proteome</keyword>
<dbReference type="InterPro" id="IPR019557">
    <property type="entry name" value="AminoTfrase-like_pln_mobile"/>
</dbReference>
<evidence type="ECO:0000313" key="5">
    <source>
        <dbReference type="Proteomes" id="UP001497457"/>
    </source>
</evidence>
<dbReference type="InterPro" id="IPR044824">
    <property type="entry name" value="MAIN-like"/>
</dbReference>
<dbReference type="PANTHER" id="PTHR46033:SF32">
    <property type="entry name" value="EXPRESSED PROTEIN"/>
    <property type="match status" value="1"/>
</dbReference>
<reference evidence="4 5" key="2">
    <citation type="submission" date="2024-10" db="EMBL/GenBank/DDBJ databases">
        <authorList>
            <person name="Ryan C."/>
        </authorList>
    </citation>
    <scope>NUCLEOTIDE SEQUENCE [LARGE SCALE GENOMIC DNA]</scope>
</reference>
<protein>
    <recommendedName>
        <fullName evidence="3">Aminotransferase-like plant mobile domain-containing protein</fullName>
    </recommendedName>
</protein>
<gene>
    <name evidence="4" type="ORF">URODEC1_LOCUS18698</name>
</gene>
<organism evidence="4 5">
    <name type="scientific">Urochloa decumbens</name>
    <dbReference type="NCBI Taxonomy" id="240449"/>
    <lineage>
        <taxon>Eukaryota</taxon>
        <taxon>Viridiplantae</taxon>
        <taxon>Streptophyta</taxon>
        <taxon>Embryophyta</taxon>
        <taxon>Tracheophyta</taxon>
        <taxon>Spermatophyta</taxon>
        <taxon>Magnoliopsida</taxon>
        <taxon>Liliopsida</taxon>
        <taxon>Poales</taxon>
        <taxon>Poaceae</taxon>
        <taxon>PACMAD clade</taxon>
        <taxon>Panicoideae</taxon>
        <taxon>Panicodae</taxon>
        <taxon>Paniceae</taxon>
        <taxon>Melinidinae</taxon>
        <taxon>Urochloa</taxon>
    </lineage>
</organism>
<feature type="region of interest" description="Disordered" evidence="2">
    <location>
        <begin position="991"/>
        <end position="1039"/>
    </location>
</feature>
<proteinExistence type="predicted"/>
<dbReference type="EMBL" id="OZ075123">
    <property type="protein sequence ID" value="CAL4917646.1"/>
    <property type="molecule type" value="Genomic_DNA"/>
</dbReference>
<accession>A0ABC8WY53</accession>
<dbReference type="Proteomes" id="UP001497457">
    <property type="component" value="Chromosome 13rd"/>
</dbReference>
<evidence type="ECO:0000313" key="4">
    <source>
        <dbReference type="EMBL" id="CAL4917646.1"/>
    </source>
</evidence>